<dbReference type="Proteomes" id="UP000051497">
    <property type="component" value="Unassembled WGS sequence"/>
</dbReference>
<keyword evidence="3" id="KW-0472">Membrane</keyword>
<reference evidence="5" key="2">
    <citation type="journal article" date="2016" name="Genome Announc.">
        <title>Draft Genome Sequences of Two Novel Amoeba-Resistant Intranuclear Bacteria, 'Candidatus Berkiella cookevillensis' and 'Candidatus Berkiella aquae'.</title>
        <authorList>
            <person name="Mehari Y.T."/>
            <person name="Arivett B.A."/>
            <person name="Farone A.L."/>
            <person name="Gunderson J.H."/>
            <person name="Farone M.B."/>
        </authorList>
    </citation>
    <scope>NUCLEOTIDE SEQUENCE</scope>
    <source>
        <strain evidence="5">HT99</strain>
    </source>
</reference>
<evidence type="ECO:0000313" key="4">
    <source>
        <dbReference type="EMBL" id="KRG21407.1"/>
    </source>
</evidence>
<feature type="coiled-coil region" evidence="1">
    <location>
        <begin position="157"/>
        <end position="217"/>
    </location>
</feature>
<feature type="compositionally biased region" description="Low complexity" evidence="2">
    <location>
        <begin position="301"/>
        <end position="315"/>
    </location>
</feature>
<evidence type="ECO:0000256" key="1">
    <source>
        <dbReference type="SAM" id="Coils"/>
    </source>
</evidence>
<evidence type="ECO:0000256" key="2">
    <source>
        <dbReference type="SAM" id="MobiDB-lite"/>
    </source>
</evidence>
<feature type="transmembrane region" description="Helical" evidence="3">
    <location>
        <begin position="12"/>
        <end position="30"/>
    </location>
</feature>
<accession>A0A0Q9YL38</accession>
<dbReference type="EMBL" id="LKAJ02000001">
    <property type="protein sequence ID" value="MCS5710975.1"/>
    <property type="molecule type" value="Genomic_DNA"/>
</dbReference>
<keyword evidence="6" id="KW-1185">Reference proteome</keyword>
<feature type="coiled-coil region" evidence="1">
    <location>
        <begin position="63"/>
        <end position="113"/>
    </location>
</feature>
<feature type="region of interest" description="Disordered" evidence="2">
    <location>
        <begin position="264"/>
        <end position="342"/>
    </location>
</feature>
<keyword evidence="1" id="KW-0175">Coiled coil</keyword>
<evidence type="ECO:0000256" key="3">
    <source>
        <dbReference type="SAM" id="Phobius"/>
    </source>
</evidence>
<evidence type="ECO:0000313" key="5">
    <source>
        <dbReference type="EMBL" id="MCS5710975.1"/>
    </source>
</evidence>
<gene>
    <name evidence="5" type="ORF">HT99x_005995</name>
    <name evidence="4" type="ORF">HT99x_01583</name>
</gene>
<feature type="compositionally biased region" description="Pro residues" evidence="2">
    <location>
        <begin position="272"/>
        <end position="284"/>
    </location>
</feature>
<comment type="caution">
    <text evidence="4">The sequence shown here is derived from an EMBL/GenBank/DDBJ whole genome shotgun (WGS) entry which is preliminary data.</text>
</comment>
<dbReference type="EMBL" id="LKAJ01000005">
    <property type="protein sequence ID" value="KRG21407.1"/>
    <property type="molecule type" value="Genomic_DNA"/>
</dbReference>
<keyword evidence="3" id="KW-0812">Transmembrane</keyword>
<organism evidence="4">
    <name type="scientific">Candidatus Berkiella aquae</name>
    <dbReference type="NCBI Taxonomy" id="295108"/>
    <lineage>
        <taxon>Bacteria</taxon>
        <taxon>Pseudomonadati</taxon>
        <taxon>Pseudomonadota</taxon>
        <taxon>Gammaproteobacteria</taxon>
        <taxon>Candidatus Berkiellales</taxon>
        <taxon>Candidatus Berkiellaceae</taxon>
        <taxon>Candidatus Berkiella</taxon>
    </lineage>
</organism>
<dbReference type="PATRIC" id="fig|1590043.3.peg.1616"/>
<evidence type="ECO:0000313" key="6">
    <source>
        <dbReference type="Proteomes" id="UP000051497"/>
    </source>
</evidence>
<protein>
    <submittedName>
        <fullName evidence="4">Uncharacterized protein</fullName>
    </submittedName>
</protein>
<reference evidence="5" key="3">
    <citation type="submission" date="2021-06" db="EMBL/GenBank/DDBJ databases">
        <title>Genomic Description and Analysis of Intracellular Bacteria, Candidatus Berkiella cookevillensis and Candidatus Berkiella aquae.</title>
        <authorList>
            <person name="Kidane D.T."/>
            <person name="Mehari Y.T."/>
            <person name="Rice F.C."/>
            <person name="Arivett B.A."/>
            <person name="Farone A.L."/>
            <person name="Berk S.G."/>
            <person name="Farone M.B."/>
        </authorList>
    </citation>
    <scope>NUCLEOTIDE SEQUENCE</scope>
    <source>
        <strain evidence="5">HT99</strain>
    </source>
</reference>
<reference evidence="4" key="1">
    <citation type="submission" date="2015-09" db="EMBL/GenBank/DDBJ databases">
        <title>Draft Genome Sequences of Two Novel Amoeba-resistant Intranuclear Bacteria, Candidatus Berkiella cookevillensis and Candidatus Berkiella aquae.</title>
        <authorList>
            <person name="Mehari Y.T."/>
            <person name="Arivett B.A."/>
            <person name="Farone A.L."/>
            <person name="Gunderson J.H."/>
            <person name="Farone M.B."/>
        </authorList>
    </citation>
    <scope>NUCLEOTIDE SEQUENCE [LARGE SCALE GENOMIC DNA]</scope>
    <source>
        <strain evidence="4">HT99</strain>
    </source>
</reference>
<proteinExistence type="predicted"/>
<name>A0A0Q9YL38_9GAMM</name>
<dbReference type="RefSeq" id="WP_075066210.1">
    <property type="nucleotide sequence ID" value="NZ_LKAJ02000001.1"/>
</dbReference>
<keyword evidence="3" id="KW-1133">Transmembrane helix</keyword>
<feature type="transmembrane region" description="Helical" evidence="3">
    <location>
        <begin position="36"/>
        <end position="59"/>
    </location>
</feature>
<sequence>MQFLMEQWQKPAFRYGLLATSAAIIGLSTLTGLSLMAILVASSGIGLFSSVIAEVFFYFKSIVDEAKGTIVELRETIQTVKESAKSFEKEKTFENFNNILIELTNTAKTLEANLEVDVKKGKKPLSETVQAMLTEFKDVAKALQKNLAIKKGKKPLVETVEEALTQFKDTAKSLDDNLKFDEKKGEMPLSKELGNTLAELKNTLEKLGKNLEINAEEGQQPLAQEITEAVSSINDGLAVAKTIFTPLSMLAKGSKFVGQKVGIIAPDKSKPNPSPSPTPSPCPTPSVTQKATVTEIEKAKPTTTTKKNANVTRTKQPQTRFKAKEPVLPNTEVEKQRAKKTM</sequence>
<dbReference type="AlphaFoldDB" id="A0A0Q9YL38"/>